<accession>A0A8J3DZY0</accession>
<feature type="signal peptide" evidence="2">
    <location>
        <begin position="1"/>
        <end position="30"/>
    </location>
</feature>
<feature type="chain" id="PRO_5035240525" description="DUF423 domain-containing protein" evidence="2">
    <location>
        <begin position="31"/>
        <end position="119"/>
    </location>
</feature>
<keyword evidence="1" id="KW-1133">Transmembrane helix</keyword>
<keyword evidence="2" id="KW-0732">Signal</keyword>
<feature type="transmembrane region" description="Helical" evidence="1">
    <location>
        <begin position="94"/>
        <end position="117"/>
    </location>
</feature>
<name>A0A8J3DZY0_9RHOB</name>
<dbReference type="AlphaFoldDB" id="A0A8J3DZY0"/>
<reference evidence="3" key="2">
    <citation type="submission" date="2020-09" db="EMBL/GenBank/DDBJ databases">
        <authorList>
            <person name="Sun Q."/>
            <person name="Sedlacek I."/>
        </authorList>
    </citation>
    <scope>NUCLEOTIDE SEQUENCE</scope>
    <source>
        <strain evidence="3">CCM 7684</strain>
    </source>
</reference>
<evidence type="ECO:0000256" key="1">
    <source>
        <dbReference type="SAM" id="Phobius"/>
    </source>
</evidence>
<dbReference type="EMBL" id="BMCP01000005">
    <property type="protein sequence ID" value="GGE52291.1"/>
    <property type="molecule type" value="Genomic_DNA"/>
</dbReference>
<keyword evidence="1" id="KW-0812">Transmembrane</keyword>
<evidence type="ECO:0000313" key="3">
    <source>
        <dbReference type="EMBL" id="GGE52291.1"/>
    </source>
</evidence>
<proteinExistence type="predicted"/>
<dbReference type="RefSeq" id="WP_188410794.1">
    <property type="nucleotide sequence ID" value="NZ_BMCP01000005.1"/>
</dbReference>
<feature type="transmembrane region" description="Helical" evidence="1">
    <location>
        <begin position="36"/>
        <end position="55"/>
    </location>
</feature>
<organism evidence="3 4">
    <name type="scientific">Agaricicola taiwanensis</name>
    <dbReference type="NCBI Taxonomy" id="591372"/>
    <lineage>
        <taxon>Bacteria</taxon>
        <taxon>Pseudomonadati</taxon>
        <taxon>Pseudomonadota</taxon>
        <taxon>Alphaproteobacteria</taxon>
        <taxon>Rhodobacterales</taxon>
        <taxon>Paracoccaceae</taxon>
        <taxon>Agaricicola</taxon>
    </lineage>
</organism>
<feature type="transmembrane region" description="Helical" evidence="1">
    <location>
        <begin position="62"/>
        <end position="82"/>
    </location>
</feature>
<reference evidence="3" key="1">
    <citation type="journal article" date="2014" name="Int. J. Syst. Evol. Microbiol.">
        <title>Complete genome sequence of Corynebacterium casei LMG S-19264T (=DSM 44701T), isolated from a smear-ripened cheese.</title>
        <authorList>
            <consortium name="US DOE Joint Genome Institute (JGI-PGF)"/>
            <person name="Walter F."/>
            <person name="Albersmeier A."/>
            <person name="Kalinowski J."/>
            <person name="Ruckert C."/>
        </authorList>
    </citation>
    <scope>NUCLEOTIDE SEQUENCE</scope>
    <source>
        <strain evidence="3">CCM 7684</strain>
    </source>
</reference>
<keyword evidence="1" id="KW-0472">Membrane</keyword>
<protein>
    <recommendedName>
        <fullName evidence="5">DUF423 domain-containing protein</fullName>
    </recommendedName>
</protein>
<sequence>MLVWFPPLMIVLAGLLGAAGVAAAAASSHATDGPRFASLALIALTQAPALLALGLYAGPGTVLRIGGLVIALGALLFCLDLASRQFIGNGLFPMSAPLGGMAMIAGWLLVGIGGLILRF</sequence>
<evidence type="ECO:0000313" key="4">
    <source>
        <dbReference type="Proteomes" id="UP000602745"/>
    </source>
</evidence>
<dbReference type="Proteomes" id="UP000602745">
    <property type="component" value="Unassembled WGS sequence"/>
</dbReference>
<evidence type="ECO:0000256" key="2">
    <source>
        <dbReference type="SAM" id="SignalP"/>
    </source>
</evidence>
<comment type="caution">
    <text evidence="3">The sequence shown here is derived from an EMBL/GenBank/DDBJ whole genome shotgun (WGS) entry which is preliminary data.</text>
</comment>
<gene>
    <name evidence="3" type="ORF">GCM10007276_31620</name>
</gene>
<keyword evidence="4" id="KW-1185">Reference proteome</keyword>
<evidence type="ECO:0008006" key="5">
    <source>
        <dbReference type="Google" id="ProtNLM"/>
    </source>
</evidence>